<dbReference type="AlphaFoldDB" id="A0A2I0T8I4"/>
<dbReference type="InterPro" id="IPR038632">
    <property type="entry name" value="ZFYVE21_C_sf"/>
</dbReference>
<reference evidence="3" key="2">
    <citation type="submission" date="2017-12" db="EMBL/GenBank/DDBJ databases">
        <title>Genome sequence of the Bar-tailed Godwit (Limosa lapponica baueri).</title>
        <authorList>
            <person name="Lima N.C.B."/>
            <person name="Parody-Merino A.M."/>
            <person name="Battley P.F."/>
            <person name="Fidler A.E."/>
            <person name="Prosdocimi F."/>
        </authorList>
    </citation>
    <scope>NUCLEOTIDE SEQUENCE [LARGE SCALE GENOMIC DNA]</scope>
</reference>
<proteinExistence type="predicted"/>
<dbReference type="Proteomes" id="UP000233556">
    <property type="component" value="Unassembled WGS sequence"/>
</dbReference>
<keyword evidence="3" id="KW-1185">Reference proteome</keyword>
<sequence length="158" mass="17693">MLKRFFPGATFFVTVGTSDKSELMVCRLSNNQRYLVLDGDSHYEIEIIQISTVQILTEGFTPGGGNTRAIGMILQYKVPGSEELTQMKFTASEDFSCNKKLSASWLAAMHKVPKEDRHQKGFPKISCMSLGEKKTGIKLSRSLGFVTHWTHSLEQNLS</sequence>
<feature type="domain" description="Zinc finger FYVE" evidence="1">
    <location>
        <begin position="2"/>
        <end position="112"/>
    </location>
</feature>
<dbReference type="OrthoDB" id="660555at2759"/>
<protein>
    <recommendedName>
        <fullName evidence="1">Zinc finger FYVE domain-containing protein</fullName>
    </recommendedName>
</protein>
<evidence type="ECO:0000259" key="1">
    <source>
        <dbReference type="Pfam" id="PF16696"/>
    </source>
</evidence>
<accession>A0A2I0T8I4</accession>
<evidence type="ECO:0000313" key="3">
    <source>
        <dbReference type="Proteomes" id="UP000233556"/>
    </source>
</evidence>
<evidence type="ECO:0000313" key="2">
    <source>
        <dbReference type="EMBL" id="PKU30099.1"/>
    </source>
</evidence>
<dbReference type="Gene3D" id="2.30.29.160">
    <property type="entry name" value="Zinc finger FYVE domain-containing protein 21, C-terminal"/>
    <property type="match status" value="1"/>
</dbReference>
<dbReference type="Pfam" id="PF16696">
    <property type="entry name" value="ZFYVE21_C"/>
    <property type="match status" value="1"/>
</dbReference>
<dbReference type="InterPro" id="IPR032031">
    <property type="entry name" value="ZFYVE21_C"/>
</dbReference>
<reference evidence="3" key="1">
    <citation type="submission" date="2017-11" db="EMBL/GenBank/DDBJ databases">
        <authorList>
            <person name="Lima N.C."/>
            <person name="Parody-Merino A.M."/>
            <person name="Battley P.F."/>
            <person name="Fidler A.E."/>
            <person name="Prosdocimi F."/>
        </authorList>
    </citation>
    <scope>NUCLEOTIDE SEQUENCE [LARGE SCALE GENOMIC DNA]</scope>
</reference>
<gene>
    <name evidence="2" type="ORF">llap_19598</name>
</gene>
<name>A0A2I0T8I4_LIMLA</name>
<organism evidence="2 3">
    <name type="scientific">Limosa lapponica baueri</name>
    <dbReference type="NCBI Taxonomy" id="1758121"/>
    <lineage>
        <taxon>Eukaryota</taxon>
        <taxon>Metazoa</taxon>
        <taxon>Chordata</taxon>
        <taxon>Craniata</taxon>
        <taxon>Vertebrata</taxon>
        <taxon>Euteleostomi</taxon>
        <taxon>Archelosauria</taxon>
        <taxon>Archosauria</taxon>
        <taxon>Dinosauria</taxon>
        <taxon>Saurischia</taxon>
        <taxon>Theropoda</taxon>
        <taxon>Coelurosauria</taxon>
        <taxon>Aves</taxon>
        <taxon>Neognathae</taxon>
        <taxon>Neoaves</taxon>
        <taxon>Charadriiformes</taxon>
        <taxon>Scolopacidae</taxon>
        <taxon>Limosa</taxon>
    </lineage>
</organism>
<dbReference type="EMBL" id="KZ515431">
    <property type="protein sequence ID" value="PKU30099.1"/>
    <property type="molecule type" value="Genomic_DNA"/>
</dbReference>